<evidence type="ECO:0000313" key="2">
    <source>
        <dbReference type="EMBL" id="QNN49208.1"/>
    </source>
</evidence>
<evidence type="ECO:0000256" key="1">
    <source>
        <dbReference type="SAM" id="Phobius"/>
    </source>
</evidence>
<keyword evidence="1" id="KW-0812">Transmembrane</keyword>
<sequence length="115" mass="11902">MVWLPQFLFSPDVLDDAYLIGRWSLLAGALALVALVVERLRGAPPWAATALLALAWAGVVLGKLLGTGESPYRWLLYAATVLALAGCAVPAARPGAVRVAVGLVVLTGIGLLTLA</sequence>
<keyword evidence="1" id="KW-1133">Transmembrane helix</keyword>
<dbReference type="AlphaFoldDB" id="A0A7G9R0T3"/>
<feature type="transmembrane region" description="Helical" evidence="1">
    <location>
        <begin position="20"/>
        <end position="37"/>
    </location>
</feature>
<evidence type="ECO:0000313" key="3">
    <source>
        <dbReference type="Proteomes" id="UP000515976"/>
    </source>
</evidence>
<feature type="transmembrane region" description="Helical" evidence="1">
    <location>
        <begin position="46"/>
        <end position="66"/>
    </location>
</feature>
<dbReference type="RefSeq" id="WP_187566654.1">
    <property type="nucleotide sequence ID" value="NZ_CP060712.1"/>
</dbReference>
<feature type="transmembrane region" description="Helical" evidence="1">
    <location>
        <begin position="72"/>
        <end position="89"/>
    </location>
</feature>
<proteinExistence type="predicted"/>
<name>A0A7G9R0T3_9MICO</name>
<organism evidence="2 3">
    <name type="scientific">Phycicoccus endophyticus</name>
    <dbReference type="NCBI Taxonomy" id="1690220"/>
    <lineage>
        <taxon>Bacteria</taxon>
        <taxon>Bacillati</taxon>
        <taxon>Actinomycetota</taxon>
        <taxon>Actinomycetes</taxon>
        <taxon>Micrococcales</taxon>
        <taxon>Intrasporangiaceae</taxon>
        <taxon>Phycicoccus</taxon>
    </lineage>
</organism>
<dbReference type="KEGG" id="pei:H9L10_13420"/>
<feature type="transmembrane region" description="Helical" evidence="1">
    <location>
        <begin position="96"/>
        <end position="114"/>
    </location>
</feature>
<keyword evidence="3" id="KW-1185">Reference proteome</keyword>
<gene>
    <name evidence="2" type="ORF">H9L10_13420</name>
</gene>
<keyword evidence="1" id="KW-0472">Membrane</keyword>
<dbReference type="EMBL" id="CP060712">
    <property type="protein sequence ID" value="QNN49208.1"/>
    <property type="molecule type" value="Genomic_DNA"/>
</dbReference>
<reference evidence="2 3" key="1">
    <citation type="submission" date="2020-08" db="EMBL/GenBank/DDBJ databases">
        <title>Genome sequence of Phycicoccus endophyticus JCM 31784T.</title>
        <authorList>
            <person name="Hyun D.-W."/>
            <person name="Bae J.-W."/>
        </authorList>
    </citation>
    <scope>NUCLEOTIDE SEQUENCE [LARGE SCALE GENOMIC DNA]</scope>
    <source>
        <strain evidence="2 3">JCM 31784</strain>
    </source>
</reference>
<protein>
    <submittedName>
        <fullName evidence="2">Uncharacterized protein</fullName>
    </submittedName>
</protein>
<dbReference type="Proteomes" id="UP000515976">
    <property type="component" value="Chromosome"/>
</dbReference>
<accession>A0A7G9R0T3</accession>